<gene>
    <name evidence="1" type="ORF">TELCIR_23116</name>
</gene>
<name>A0A2G9TC09_TELCI</name>
<protein>
    <submittedName>
        <fullName evidence="1">Uncharacterized protein</fullName>
    </submittedName>
</protein>
<organism evidence="1 2">
    <name type="scientific">Teladorsagia circumcincta</name>
    <name type="common">Brown stomach worm</name>
    <name type="synonym">Ostertagia circumcincta</name>
    <dbReference type="NCBI Taxonomy" id="45464"/>
    <lineage>
        <taxon>Eukaryota</taxon>
        <taxon>Metazoa</taxon>
        <taxon>Ecdysozoa</taxon>
        <taxon>Nematoda</taxon>
        <taxon>Chromadorea</taxon>
        <taxon>Rhabditida</taxon>
        <taxon>Rhabditina</taxon>
        <taxon>Rhabditomorpha</taxon>
        <taxon>Strongyloidea</taxon>
        <taxon>Trichostrongylidae</taxon>
        <taxon>Teladorsagia</taxon>
    </lineage>
</organism>
<dbReference type="AlphaFoldDB" id="A0A2G9TC09"/>
<sequence>IWECKNRSERQLVPFWKIHRRTFQRCRFYRGCSNRKIPSGEVTDCLSVCWRAKLPHILLPSGRFTSGRKATTRADTAIRLLLSHT</sequence>
<accession>A0A2G9TC09</accession>
<keyword evidence="2" id="KW-1185">Reference proteome</keyword>
<dbReference type="EMBL" id="KZ385730">
    <property type="protein sequence ID" value="PIO55496.1"/>
    <property type="molecule type" value="Genomic_DNA"/>
</dbReference>
<reference evidence="1 2" key="1">
    <citation type="submission" date="2015-09" db="EMBL/GenBank/DDBJ databases">
        <title>Draft genome of the parasitic nematode Teladorsagia circumcincta isolate WARC Sus (inbred).</title>
        <authorList>
            <person name="Mitreva M."/>
        </authorList>
    </citation>
    <scope>NUCLEOTIDE SEQUENCE [LARGE SCALE GENOMIC DNA]</scope>
    <source>
        <strain evidence="1 2">S</strain>
    </source>
</reference>
<proteinExistence type="predicted"/>
<feature type="non-terminal residue" evidence="1">
    <location>
        <position position="1"/>
    </location>
</feature>
<evidence type="ECO:0000313" key="2">
    <source>
        <dbReference type="Proteomes" id="UP000230423"/>
    </source>
</evidence>
<feature type="non-terminal residue" evidence="1">
    <location>
        <position position="85"/>
    </location>
</feature>
<evidence type="ECO:0000313" key="1">
    <source>
        <dbReference type="EMBL" id="PIO55496.1"/>
    </source>
</evidence>
<dbReference type="Proteomes" id="UP000230423">
    <property type="component" value="Unassembled WGS sequence"/>
</dbReference>